<dbReference type="SUPFAM" id="SSF49899">
    <property type="entry name" value="Concanavalin A-like lectins/glucanases"/>
    <property type="match status" value="1"/>
</dbReference>
<dbReference type="Pfam" id="PF03009">
    <property type="entry name" value="GDPD"/>
    <property type="match status" value="1"/>
</dbReference>
<dbReference type="GO" id="GO:0004553">
    <property type="term" value="F:hydrolase activity, hydrolyzing O-glycosyl compounds"/>
    <property type="evidence" value="ECO:0007669"/>
    <property type="project" value="UniProtKB-ARBA"/>
</dbReference>
<name>A0A6L5XDE8_9BACT</name>
<dbReference type="Gene3D" id="3.20.20.190">
    <property type="entry name" value="Phosphatidylinositol (PI) phosphodiesterase"/>
    <property type="match status" value="1"/>
</dbReference>
<dbReference type="GO" id="GO:0008081">
    <property type="term" value="F:phosphoric diester hydrolase activity"/>
    <property type="evidence" value="ECO:0007669"/>
    <property type="project" value="InterPro"/>
</dbReference>
<dbReference type="Pfam" id="PF13385">
    <property type="entry name" value="Laminin_G_3"/>
    <property type="match status" value="1"/>
</dbReference>
<dbReference type="PANTHER" id="PTHR46211:SF1">
    <property type="entry name" value="GLYCEROPHOSPHODIESTER PHOSPHODIESTERASE, CYTOPLASMIC"/>
    <property type="match status" value="1"/>
</dbReference>
<evidence type="ECO:0000313" key="4">
    <source>
        <dbReference type="Proteomes" id="UP000483362"/>
    </source>
</evidence>
<keyword evidence="1" id="KW-0732">Signal</keyword>
<feature type="chain" id="PRO_5026759748" description="GP-PDE domain-containing protein" evidence="1">
    <location>
        <begin position="29"/>
        <end position="665"/>
    </location>
</feature>
<protein>
    <recommendedName>
        <fullName evidence="2">GP-PDE domain-containing protein</fullName>
    </recommendedName>
</protein>
<dbReference type="PROSITE" id="PS51704">
    <property type="entry name" value="GP_PDE"/>
    <property type="match status" value="1"/>
</dbReference>
<dbReference type="GO" id="GO:0006629">
    <property type="term" value="P:lipid metabolic process"/>
    <property type="evidence" value="ECO:0007669"/>
    <property type="project" value="InterPro"/>
</dbReference>
<dbReference type="InterPro" id="IPR030395">
    <property type="entry name" value="GP_PDE_dom"/>
</dbReference>
<gene>
    <name evidence="3" type="ORF">FYJ29_03660</name>
</gene>
<dbReference type="Gene3D" id="2.60.120.200">
    <property type="match status" value="1"/>
</dbReference>
<evidence type="ECO:0000256" key="1">
    <source>
        <dbReference type="SAM" id="SignalP"/>
    </source>
</evidence>
<feature type="signal peptide" evidence="1">
    <location>
        <begin position="1"/>
        <end position="28"/>
    </location>
</feature>
<evidence type="ECO:0000313" key="3">
    <source>
        <dbReference type="EMBL" id="MSS16864.1"/>
    </source>
</evidence>
<reference evidence="3 4" key="1">
    <citation type="submission" date="2019-08" db="EMBL/GenBank/DDBJ databases">
        <title>In-depth cultivation of the pig gut microbiome towards novel bacterial diversity and tailored functional studies.</title>
        <authorList>
            <person name="Wylensek D."/>
            <person name="Hitch T.C.A."/>
            <person name="Clavel T."/>
        </authorList>
    </citation>
    <scope>NUCLEOTIDE SEQUENCE [LARGE SCALE GENOMIC DNA]</scope>
    <source>
        <strain evidence="3 4">Oil-RF-744-WCA-WT-10</strain>
    </source>
</reference>
<comment type="caution">
    <text evidence="3">The sequence shown here is derived from an EMBL/GenBank/DDBJ whole genome shotgun (WGS) entry which is preliminary data.</text>
</comment>
<organism evidence="3 4">
    <name type="scientific">Sodaliphilus pleomorphus</name>
    <dbReference type="NCBI Taxonomy" id="2606626"/>
    <lineage>
        <taxon>Bacteria</taxon>
        <taxon>Pseudomonadati</taxon>
        <taxon>Bacteroidota</taxon>
        <taxon>Bacteroidia</taxon>
        <taxon>Bacteroidales</taxon>
        <taxon>Muribaculaceae</taxon>
        <taxon>Sodaliphilus</taxon>
    </lineage>
</organism>
<dbReference type="GO" id="GO:0005975">
    <property type="term" value="P:carbohydrate metabolic process"/>
    <property type="evidence" value="ECO:0007669"/>
    <property type="project" value="UniProtKB-ARBA"/>
</dbReference>
<accession>A0A6L5XDE8</accession>
<dbReference type="AlphaFoldDB" id="A0A6L5XDE8"/>
<dbReference type="InterPro" id="IPR017946">
    <property type="entry name" value="PLC-like_Pdiesterase_TIM-brl"/>
</dbReference>
<evidence type="ECO:0000259" key="2">
    <source>
        <dbReference type="PROSITE" id="PS51704"/>
    </source>
</evidence>
<dbReference type="EMBL" id="VULT01000004">
    <property type="protein sequence ID" value="MSS16864.1"/>
    <property type="molecule type" value="Genomic_DNA"/>
</dbReference>
<dbReference type="PANTHER" id="PTHR46211">
    <property type="entry name" value="GLYCEROPHOSPHORYL DIESTER PHOSPHODIESTERASE"/>
    <property type="match status" value="1"/>
</dbReference>
<dbReference type="SUPFAM" id="SSF51695">
    <property type="entry name" value="PLC-like phosphodiesterases"/>
    <property type="match status" value="1"/>
</dbReference>
<proteinExistence type="predicted"/>
<keyword evidence="4" id="KW-1185">Reference proteome</keyword>
<dbReference type="InterPro" id="IPR013320">
    <property type="entry name" value="ConA-like_dom_sf"/>
</dbReference>
<feature type="domain" description="GP-PDE" evidence="2">
    <location>
        <begin position="431"/>
        <end position="658"/>
    </location>
</feature>
<sequence>MKAMKKNNAIKGLLAAAIIAAASMAGHAEECIYVYHQGSIVFKDYAEHVDSVALENNKTQISIYDTTHVQLYSAALSYVDSIKFADDRPVADLLDVVFNPDGSARDISPMGNTVEAVGNNTIVWDETYKRYTAHYNNPWATSPVPDYYKIDYDSNTAFKNGLSDGHTLETVFMTDYEGTITNAEAKWFSSHQSGGTGFLISTISGARKNEITFLPNVNTTTSSKWIWCTSGIVPQPKVFYHVVGVWDKAAGKAYVYVNGELKNTVAAVGNLRFPNAGSRWFGIGGDPNGANSAQAGAKWEVVTARVYNDALTQDQVTSLWRDVKKLQDAQAPASLVTDVDYMSGLPVKAGGTYSIYGNNFKAGDKIAFTSATGSGSSFIATVTPIEPAGVTVQIPAGAVTDSYLMTLSRGDSTQVLGGTRLEVVDSTPAGSKVIAHRGFWLGTSQNSRQSLLNAQNLGVYGSETDVWLTTDNHLMINHDAKLNNVTIQTSTYDQVKDLTLSNGEKVPQLSDFLAMLKSSSSPTKLIIEIKAHSTDARTVEAADSAVAAVKRAGVQDKVEYISFSLNACAKIAQLDPQAKVSYLNGNVDPDSLHTLGITGLDYKASVFTANPTWVTQAHNLGMTCNAWTINTRSQMAEVSKMGIDFLTTDYPVEATAIKRHFDGNH</sequence>
<dbReference type="Proteomes" id="UP000483362">
    <property type="component" value="Unassembled WGS sequence"/>
</dbReference>